<comment type="cofactor">
    <cofactor evidence="1 10">
        <name>Mg(2+)</name>
        <dbReference type="ChEBI" id="CHEBI:18420"/>
    </cofactor>
</comment>
<dbReference type="InterPro" id="IPR044929">
    <property type="entry name" value="DNA/RNA_non-sp_Endonuclease_sf"/>
</dbReference>
<dbReference type="InterPro" id="IPR020821">
    <property type="entry name" value="ENPP1-3/EXOG-like_nuc-like"/>
</dbReference>
<dbReference type="eggNOG" id="COG1864">
    <property type="taxonomic scope" value="Bacteria"/>
</dbReference>
<feature type="binding site" evidence="9">
    <location>
        <position position="240"/>
    </location>
    <ligand>
        <name>Mg(2+)</name>
        <dbReference type="ChEBI" id="CHEBI:18420"/>
        <note>catalytic</note>
    </ligand>
</feature>
<evidence type="ECO:0000256" key="5">
    <source>
        <dbReference type="ARBA" id="ARBA00022759"/>
    </source>
</evidence>
<dbReference type="PROSITE" id="PS01070">
    <property type="entry name" value="NUCLEASE_NON_SPEC"/>
    <property type="match status" value="1"/>
</dbReference>
<feature type="domain" description="ENPP1-3/EXOG-like endonuclease/phosphodiesterase" evidence="11">
    <location>
        <begin position="147"/>
        <end position="341"/>
    </location>
</feature>
<dbReference type="Proteomes" id="UP000000644">
    <property type="component" value="Chromosome"/>
</dbReference>
<keyword evidence="7" id="KW-0460">Magnesium</keyword>
<dbReference type="SUPFAM" id="SSF54060">
    <property type="entry name" value="His-Me finger endonucleases"/>
    <property type="match status" value="1"/>
</dbReference>
<dbReference type="STRING" id="365044.Pnap_3924"/>
<organism evidence="13 14">
    <name type="scientific">Polaromonas naphthalenivorans (strain CJ2)</name>
    <dbReference type="NCBI Taxonomy" id="365044"/>
    <lineage>
        <taxon>Bacteria</taxon>
        <taxon>Pseudomonadati</taxon>
        <taxon>Pseudomonadota</taxon>
        <taxon>Betaproteobacteria</taxon>
        <taxon>Burkholderiales</taxon>
        <taxon>Comamonadaceae</taxon>
        <taxon>Polaromonas</taxon>
    </lineage>
</organism>
<dbReference type="Pfam" id="PF01223">
    <property type="entry name" value="Endonuclease_NS"/>
    <property type="match status" value="1"/>
</dbReference>
<proteinExistence type="inferred from homology"/>
<dbReference type="GO" id="GO:0046872">
    <property type="term" value="F:metal ion binding"/>
    <property type="evidence" value="ECO:0007669"/>
    <property type="project" value="UniProtKB-KW"/>
</dbReference>
<feature type="domain" description="DNA/RNA non-specific endonuclease/pyrophosphatase/phosphodiesterase" evidence="12">
    <location>
        <begin position="146"/>
        <end position="341"/>
    </location>
</feature>
<evidence type="ECO:0000259" key="11">
    <source>
        <dbReference type="SMART" id="SM00477"/>
    </source>
</evidence>
<evidence type="ECO:0000256" key="3">
    <source>
        <dbReference type="ARBA" id="ARBA00022722"/>
    </source>
</evidence>
<accession>A1VU92</accession>
<comment type="similarity">
    <text evidence="2 10">Belongs to the DNA/RNA non-specific endonuclease family.</text>
</comment>
<dbReference type="EC" id="3.1.30.-" evidence="10"/>
<keyword evidence="5 10" id="KW-0255">Endonuclease</keyword>
<evidence type="ECO:0000256" key="1">
    <source>
        <dbReference type="ARBA" id="ARBA00001946"/>
    </source>
</evidence>
<dbReference type="InterPro" id="IPR018524">
    <property type="entry name" value="DNA/RNA_endonuclease_AS"/>
</dbReference>
<dbReference type="InterPro" id="IPR001604">
    <property type="entry name" value="Endo_G_ENPP1-like_dom"/>
</dbReference>
<dbReference type="InterPro" id="IPR040255">
    <property type="entry name" value="Non-specific_endonuclease"/>
</dbReference>
<evidence type="ECO:0000256" key="2">
    <source>
        <dbReference type="ARBA" id="ARBA00010052"/>
    </source>
</evidence>
<evidence type="ECO:0000256" key="8">
    <source>
        <dbReference type="PIRSR" id="PIRSR640255-1"/>
    </source>
</evidence>
<dbReference type="KEGG" id="pna:Pnap_3924"/>
<dbReference type="GO" id="GO:0016787">
    <property type="term" value="F:hydrolase activity"/>
    <property type="evidence" value="ECO:0007669"/>
    <property type="project" value="UniProtKB-KW"/>
</dbReference>
<gene>
    <name evidence="13" type="ordered locus">Pnap_3924</name>
</gene>
<dbReference type="GO" id="GO:0003676">
    <property type="term" value="F:nucleic acid binding"/>
    <property type="evidence" value="ECO:0007669"/>
    <property type="project" value="InterPro"/>
</dbReference>
<protein>
    <recommendedName>
        <fullName evidence="10">Endonuclease</fullName>
        <ecNumber evidence="10">3.1.30.-</ecNumber>
    </recommendedName>
</protein>
<dbReference type="PANTHER" id="PTHR13966:SF5">
    <property type="entry name" value="ENDONUCLEASE G, MITOCHONDRIAL"/>
    <property type="match status" value="1"/>
</dbReference>
<dbReference type="Gene3D" id="3.40.570.10">
    <property type="entry name" value="Extracellular Endonuclease, subunit A"/>
    <property type="match status" value="1"/>
</dbReference>
<feature type="active site" description="Proton acceptor" evidence="8">
    <location>
        <position position="210"/>
    </location>
</feature>
<evidence type="ECO:0000256" key="9">
    <source>
        <dbReference type="PIRSR" id="PIRSR640255-2"/>
    </source>
</evidence>
<dbReference type="SMART" id="SM00477">
    <property type="entry name" value="NUC"/>
    <property type="match status" value="1"/>
</dbReference>
<evidence type="ECO:0000259" key="12">
    <source>
        <dbReference type="SMART" id="SM00892"/>
    </source>
</evidence>
<evidence type="ECO:0000313" key="14">
    <source>
        <dbReference type="Proteomes" id="UP000000644"/>
    </source>
</evidence>
<dbReference type="InterPro" id="IPR044925">
    <property type="entry name" value="His-Me_finger_sf"/>
</dbReference>
<dbReference type="SMART" id="SM00892">
    <property type="entry name" value="Endonuclease_NS"/>
    <property type="match status" value="1"/>
</dbReference>
<name>A1VU92_POLNA</name>
<evidence type="ECO:0000256" key="7">
    <source>
        <dbReference type="ARBA" id="ARBA00022842"/>
    </source>
</evidence>
<reference evidence="14" key="1">
    <citation type="journal article" date="2009" name="Environ. Microbiol.">
        <title>The genome of Polaromonas naphthalenivorans strain CJ2, isolated from coal tar-contaminated sediment, reveals physiological and metabolic versatility and evolution through extensive horizontal gene transfer.</title>
        <authorList>
            <person name="Yagi J.M."/>
            <person name="Sims D."/>
            <person name="Brettin T."/>
            <person name="Bruce D."/>
            <person name="Madsen E.L."/>
        </authorList>
    </citation>
    <scope>NUCLEOTIDE SEQUENCE [LARGE SCALE GENOMIC DNA]</scope>
    <source>
        <strain evidence="14">CJ2</strain>
    </source>
</reference>
<dbReference type="EMBL" id="CP000529">
    <property type="protein sequence ID" value="ABM39220.1"/>
    <property type="molecule type" value="Genomic_DNA"/>
</dbReference>
<dbReference type="HOGENOM" id="CLU_055174_1_1_4"/>
<dbReference type="GO" id="GO:0004519">
    <property type="term" value="F:endonuclease activity"/>
    <property type="evidence" value="ECO:0007669"/>
    <property type="project" value="UniProtKB-UniRule"/>
</dbReference>
<keyword evidence="14" id="KW-1185">Reference proteome</keyword>
<evidence type="ECO:0000313" key="13">
    <source>
        <dbReference type="EMBL" id="ABM39220.1"/>
    </source>
</evidence>
<keyword evidence="3 10" id="KW-0540">Nuclease</keyword>
<evidence type="ECO:0000256" key="6">
    <source>
        <dbReference type="ARBA" id="ARBA00022801"/>
    </source>
</evidence>
<evidence type="ECO:0000256" key="10">
    <source>
        <dbReference type="RuleBase" id="RU366055"/>
    </source>
</evidence>
<sequence length="342" mass="37289">MHVPRTICKAAFTKSRFLHSLISPNQSCGSRPKMTKRKTTKRSQSRTKFHLIYMLLALAIGLSLHSCADIPAGRELATKFGLDGVVKELATAARDLASTAKTASKAATSTKTYTGDDTDSFSACRQFFAGGKPPVVAPRPTNRDLCYDAFAILHSGESKTAVFVAEKLNRASIADADEKRTNKFFPDARLRSAERATLDDYKGSGFDRGHLAPAGDMPTAQAMAQSFSLANMVPQAPEHNRGVWAKSVEAATRKYAARATGDVYVITGPVYEPSIAQSQSIGPGKVRVPKYLFKLVYDQDTNRAWAHWHLNEDATRGSKPISYSELVKRTGIEFLPGVNAND</sequence>
<dbReference type="PANTHER" id="PTHR13966">
    <property type="entry name" value="ENDONUCLEASE RELATED"/>
    <property type="match status" value="1"/>
</dbReference>
<evidence type="ECO:0000256" key="4">
    <source>
        <dbReference type="ARBA" id="ARBA00022723"/>
    </source>
</evidence>
<keyword evidence="6 10" id="KW-0378">Hydrolase</keyword>
<dbReference type="AlphaFoldDB" id="A1VU92"/>
<keyword evidence="4 9" id="KW-0479">Metal-binding</keyword>